<dbReference type="SUPFAM" id="SSF53850">
    <property type="entry name" value="Periplasmic binding protein-like II"/>
    <property type="match status" value="1"/>
</dbReference>
<dbReference type="OrthoDB" id="286202at2"/>
<dbReference type="RefSeq" id="WP_147071533.1">
    <property type="nucleotide sequence ID" value="NZ_AP021884.1"/>
</dbReference>
<evidence type="ECO:0008006" key="6">
    <source>
        <dbReference type="Google" id="ProtNLM"/>
    </source>
</evidence>
<keyword evidence="5" id="KW-1185">Reference proteome</keyword>
<gene>
    <name evidence="4" type="ORF">TPL01_10750</name>
</gene>
<dbReference type="PANTHER" id="PTHR30024">
    <property type="entry name" value="ALIPHATIC SULFONATES-BINDING PROTEIN-RELATED"/>
    <property type="match status" value="1"/>
</dbReference>
<dbReference type="AlphaFoldDB" id="A0A512L652"/>
<dbReference type="Gene3D" id="3.40.190.10">
    <property type="entry name" value="Periplasmic binding protein-like II"/>
    <property type="match status" value="2"/>
</dbReference>
<evidence type="ECO:0000313" key="4">
    <source>
        <dbReference type="EMBL" id="GEP29937.1"/>
    </source>
</evidence>
<accession>A0A512L652</accession>
<name>A0A512L652_9PROT</name>
<dbReference type="GO" id="GO:0042597">
    <property type="term" value="C:periplasmic space"/>
    <property type="evidence" value="ECO:0007669"/>
    <property type="project" value="UniProtKB-SubCell"/>
</dbReference>
<dbReference type="PANTHER" id="PTHR30024:SF47">
    <property type="entry name" value="TAURINE-BINDING PERIPLASMIC PROTEIN"/>
    <property type="match status" value="1"/>
</dbReference>
<evidence type="ECO:0000256" key="2">
    <source>
        <dbReference type="ARBA" id="ARBA00010742"/>
    </source>
</evidence>
<comment type="caution">
    <text evidence="4">The sequence shown here is derived from an EMBL/GenBank/DDBJ whole genome shotgun (WGS) entry which is preliminary data.</text>
</comment>
<organism evidence="4 5">
    <name type="scientific">Sulfuriferula plumbiphila</name>
    <dbReference type="NCBI Taxonomy" id="171865"/>
    <lineage>
        <taxon>Bacteria</taxon>
        <taxon>Pseudomonadati</taxon>
        <taxon>Pseudomonadota</taxon>
        <taxon>Betaproteobacteria</taxon>
        <taxon>Nitrosomonadales</taxon>
        <taxon>Sulfuricellaceae</taxon>
        <taxon>Sulfuriferula</taxon>
    </lineage>
</organism>
<evidence type="ECO:0000256" key="3">
    <source>
        <dbReference type="ARBA" id="ARBA00022729"/>
    </source>
</evidence>
<comment type="similarity">
    <text evidence="2">Belongs to the bacterial solute-binding protein SsuA/TauA family.</text>
</comment>
<dbReference type="Proteomes" id="UP000321337">
    <property type="component" value="Unassembled WGS sequence"/>
</dbReference>
<dbReference type="EMBL" id="BKAD01000009">
    <property type="protein sequence ID" value="GEP29937.1"/>
    <property type="molecule type" value="Genomic_DNA"/>
</dbReference>
<dbReference type="Pfam" id="PF13379">
    <property type="entry name" value="NMT1_2"/>
    <property type="match status" value="1"/>
</dbReference>
<comment type="subcellular location">
    <subcellularLocation>
        <location evidence="1">Periplasm</location>
    </subcellularLocation>
</comment>
<keyword evidence="3" id="KW-0732">Signal</keyword>
<sequence length="382" mass="41537">MACFINRWVRVTLVVLATIFGFTAGGSVSSAFAGELDYGKVGSPVHLVVGYQPYYTESWSGVVMRPMKFYEKYLPKGSTVEFAVGLQGAIIVNAMLAGKQQIGYMGDMPAIVSTTKENVADLRIVATVGLGVDQCNNFLARTDAPKFANQKEAINWLNGKQVAVPKGACADRFAQAVFEKMGVKPSAYLNQNIEVITSGFRVGKIDAAVIWEPTASRLVAEGLAKRIASGNAVNEHDGAFLVMRADLIKQRPDVVKAWLNAELDAEQYMADPKNADAVIRMVLAQTTGFKEKELWSALYGRIPDAQGGTPVRLVLPYTITPEASDLITRATKFLHSIKSIDVDKLRPDAVMPEFTQAILKERGLTSPVGVIKALPETDYKGK</sequence>
<evidence type="ECO:0000256" key="1">
    <source>
        <dbReference type="ARBA" id="ARBA00004418"/>
    </source>
</evidence>
<reference evidence="4 5" key="1">
    <citation type="submission" date="2019-07" db="EMBL/GenBank/DDBJ databases">
        <title>Whole genome shotgun sequence of Thiobacillus plumbophilus NBRC 107929.</title>
        <authorList>
            <person name="Hosoyama A."/>
            <person name="Uohara A."/>
            <person name="Ohji S."/>
            <person name="Ichikawa N."/>
        </authorList>
    </citation>
    <scope>NUCLEOTIDE SEQUENCE [LARGE SCALE GENOMIC DNA]</scope>
    <source>
        <strain evidence="4 5">NBRC 107929</strain>
    </source>
</reference>
<evidence type="ECO:0000313" key="5">
    <source>
        <dbReference type="Proteomes" id="UP000321337"/>
    </source>
</evidence>
<proteinExistence type="inferred from homology"/>
<protein>
    <recommendedName>
        <fullName evidence="6">Nitrate ABC transporter substrate-binding protein</fullName>
    </recommendedName>
</protein>